<name>A0A4Z2GEI0_9TELE</name>
<sequence length="65" mass="7224">MADAQQKVTPPQPSSLHPNAAFLLMRIKSHRESCDPVEGPDPQVGNLLTNLGHCDCVPYMSMHRR</sequence>
<organism evidence="1 2">
    <name type="scientific">Liparis tanakae</name>
    <name type="common">Tanaka's snailfish</name>
    <dbReference type="NCBI Taxonomy" id="230148"/>
    <lineage>
        <taxon>Eukaryota</taxon>
        <taxon>Metazoa</taxon>
        <taxon>Chordata</taxon>
        <taxon>Craniata</taxon>
        <taxon>Vertebrata</taxon>
        <taxon>Euteleostomi</taxon>
        <taxon>Actinopterygii</taxon>
        <taxon>Neopterygii</taxon>
        <taxon>Teleostei</taxon>
        <taxon>Neoteleostei</taxon>
        <taxon>Acanthomorphata</taxon>
        <taxon>Eupercaria</taxon>
        <taxon>Perciformes</taxon>
        <taxon>Cottioidei</taxon>
        <taxon>Cottales</taxon>
        <taxon>Liparidae</taxon>
        <taxon>Liparis</taxon>
    </lineage>
</organism>
<keyword evidence="2" id="KW-1185">Reference proteome</keyword>
<dbReference type="Proteomes" id="UP000314294">
    <property type="component" value="Unassembled WGS sequence"/>
</dbReference>
<dbReference type="AlphaFoldDB" id="A0A4Z2GEI0"/>
<dbReference type="EMBL" id="SRLO01000565">
    <property type="protein sequence ID" value="TNN51958.1"/>
    <property type="molecule type" value="Genomic_DNA"/>
</dbReference>
<accession>A0A4Z2GEI0</accession>
<evidence type="ECO:0000313" key="2">
    <source>
        <dbReference type="Proteomes" id="UP000314294"/>
    </source>
</evidence>
<proteinExistence type="predicted"/>
<comment type="caution">
    <text evidence="1">The sequence shown here is derived from an EMBL/GenBank/DDBJ whole genome shotgun (WGS) entry which is preliminary data.</text>
</comment>
<protein>
    <submittedName>
        <fullName evidence="1">Uncharacterized protein</fullName>
    </submittedName>
</protein>
<evidence type="ECO:0000313" key="1">
    <source>
        <dbReference type="EMBL" id="TNN51958.1"/>
    </source>
</evidence>
<reference evidence="1 2" key="1">
    <citation type="submission" date="2019-03" db="EMBL/GenBank/DDBJ databases">
        <title>First draft genome of Liparis tanakae, snailfish: a comprehensive survey of snailfish specific genes.</title>
        <authorList>
            <person name="Kim W."/>
            <person name="Song I."/>
            <person name="Jeong J.-H."/>
            <person name="Kim D."/>
            <person name="Kim S."/>
            <person name="Ryu S."/>
            <person name="Song J.Y."/>
            <person name="Lee S.K."/>
        </authorList>
    </citation>
    <scope>NUCLEOTIDE SEQUENCE [LARGE SCALE GENOMIC DNA]</scope>
    <source>
        <tissue evidence="1">Muscle</tissue>
    </source>
</reference>
<gene>
    <name evidence="1" type="ORF">EYF80_037865</name>
</gene>